<organism evidence="5 6">
    <name type="scientific">Monoraphidium neglectum</name>
    <dbReference type="NCBI Taxonomy" id="145388"/>
    <lineage>
        <taxon>Eukaryota</taxon>
        <taxon>Viridiplantae</taxon>
        <taxon>Chlorophyta</taxon>
        <taxon>core chlorophytes</taxon>
        <taxon>Chlorophyceae</taxon>
        <taxon>CS clade</taxon>
        <taxon>Sphaeropleales</taxon>
        <taxon>Selenastraceae</taxon>
        <taxon>Monoraphidium</taxon>
    </lineage>
</organism>
<dbReference type="GO" id="GO:0005634">
    <property type="term" value="C:nucleus"/>
    <property type="evidence" value="ECO:0007669"/>
    <property type="project" value="TreeGrafter"/>
</dbReference>
<comment type="function">
    <text evidence="2">Introduces a single-strand break via transesterification at a target site in duplex DNA. Releases the supercoiling and torsional tension of DNA introduced during the DNA replication and transcription by transiently cleaving and rejoining one strand of the DNA duplex. The scissile phosphodiester is attacked by the catalytic tyrosine of the enzyme, resulting in the formation of a DNA-(5'-phosphotyrosyl)-enzyme intermediate and the expulsion of a 3'-OH DNA strand.</text>
</comment>
<keyword evidence="1 2" id="KW-0413">Isomerase</keyword>
<keyword evidence="2" id="KW-0799">Topoisomerase</keyword>
<dbReference type="Gene3D" id="3.40.50.140">
    <property type="match status" value="1"/>
</dbReference>
<evidence type="ECO:0000313" key="5">
    <source>
        <dbReference type="EMBL" id="KIY95271.1"/>
    </source>
</evidence>
<sequence>MHVIAACHAVQDKAAMQQNLQQLARGAQWLVLWLDCDREGENIGFEVLQVCSAANPRLTVFRARFSALIPRELNHAMATLGQPNQLDALAVDARQEIDLRVGASFTRFQTLLLQDRFDWAAGGLADDKPLISYGPCQFPTLGLIVQRAWEIQSHVSEPFWYIHASLRVPPPQASSCDFTWARGRLFDRDAVTVLYEACSEAPTATVTQIELR</sequence>
<dbReference type="STRING" id="145388.A0A0D2M1D5"/>
<feature type="domain" description="Topo IA-type catalytic" evidence="4">
    <location>
        <begin position="84"/>
        <end position="212"/>
    </location>
</feature>
<dbReference type="KEGG" id="mng:MNEG_12690"/>
<dbReference type="Gene3D" id="2.70.20.10">
    <property type="entry name" value="Topoisomerase I, domain 3"/>
    <property type="match status" value="1"/>
</dbReference>
<dbReference type="GO" id="GO:0003677">
    <property type="term" value="F:DNA binding"/>
    <property type="evidence" value="ECO:0007669"/>
    <property type="project" value="UniProtKB-KW"/>
</dbReference>
<dbReference type="RefSeq" id="XP_013894291.1">
    <property type="nucleotide sequence ID" value="XM_014038837.1"/>
</dbReference>
<dbReference type="InterPro" id="IPR013825">
    <property type="entry name" value="Topo_IA_cen_sub2"/>
</dbReference>
<comment type="similarity">
    <text evidence="2">Belongs to the type IA topoisomerase family.</text>
</comment>
<dbReference type="InterPro" id="IPR013497">
    <property type="entry name" value="Topo_IA_cen"/>
</dbReference>
<evidence type="ECO:0000256" key="2">
    <source>
        <dbReference type="RuleBase" id="RU362092"/>
    </source>
</evidence>
<dbReference type="PANTHER" id="PTHR11390:SF21">
    <property type="entry name" value="DNA TOPOISOMERASE 3-ALPHA"/>
    <property type="match status" value="1"/>
</dbReference>
<dbReference type="PANTHER" id="PTHR11390">
    <property type="entry name" value="PROKARYOTIC DNA TOPOISOMERASE"/>
    <property type="match status" value="1"/>
</dbReference>
<dbReference type="GO" id="GO:0006265">
    <property type="term" value="P:DNA topological change"/>
    <property type="evidence" value="ECO:0007669"/>
    <property type="project" value="InterPro"/>
</dbReference>
<evidence type="ECO:0000256" key="1">
    <source>
        <dbReference type="ARBA" id="ARBA00023235"/>
    </source>
</evidence>
<protein>
    <recommendedName>
        <fullName evidence="2">DNA topoisomerase</fullName>
        <ecNumber evidence="2">5.6.2.1</ecNumber>
    </recommendedName>
</protein>
<keyword evidence="2" id="KW-0238">DNA-binding</keyword>
<name>A0A0D2M1D5_9CHLO</name>
<dbReference type="GO" id="GO:0031422">
    <property type="term" value="C:RecQ family helicase-topoisomerase III complex"/>
    <property type="evidence" value="ECO:0007669"/>
    <property type="project" value="TreeGrafter"/>
</dbReference>
<feature type="domain" description="Toprim" evidence="3">
    <location>
        <begin position="1"/>
        <end position="66"/>
    </location>
</feature>
<dbReference type="InterPro" id="IPR003601">
    <property type="entry name" value="Topo_IA_2"/>
</dbReference>
<comment type="catalytic activity">
    <reaction evidence="2">
        <text>ATP-independent breakage of single-stranded DNA, followed by passage and rejoining.</text>
        <dbReference type="EC" id="5.6.2.1"/>
    </reaction>
</comment>
<dbReference type="InterPro" id="IPR023405">
    <property type="entry name" value="Topo_IA_core_domain"/>
</dbReference>
<dbReference type="PROSITE" id="PS52039">
    <property type="entry name" value="TOPO_IA_2"/>
    <property type="match status" value="1"/>
</dbReference>
<dbReference type="Pfam" id="PF01751">
    <property type="entry name" value="Toprim"/>
    <property type="match status" value="1"/>
</dbReference>
<keyword evidence="6" id="KW-1185">Reference proteome</keyword>
<gene>
    <name evidence="5" type="ORF">MNEG_12690</name>
</gene>
<dbReference type="InterPro" id="IPR000380">
    <property type="entry name" value="Topo_IA"/>
</dbReference>
<dbReference type="SUPFAM" id="SSF56712">
    <property type="entry name" value="Prokaryotic type I DNA topoisomerase"/>
    <property type="match status" value="1"/>
</dbReference>
<evidence type="ECO:0000259" key="4">
    <source>
        <dbReference type="PROSITE" id="PS52039"/>
    </source>
</evidence>
<dbReference type="SMART" id="SM00436">
    <property type="entry name" value="TOP1Bc"/>
    <property type="match status" value="1"/>
</dbReference>
<evidence type="ECO:0000313" key="6">
    <source>
        <dbReference type="Proteomes" id="UP000054498"/>
    </source>
</evidence>
<dbReference type="InterPro" id="IPR013824">
    <property type="entry name" value="Topo_IA_cen_sub1"/>
</dbReference>
<dbReference type="Proteomes" id="UP000054498">
    <property type="component" value="Unassembled WGS sequence"/>
</dbReference>
<dbReference type="InterPro" id="IPR006171">
    <property type="entry name" value="TOPRIM_dom"/>
</dbReference>
<dbReference type="Pfam" id="PF01131">
    <property type="entry name" value="Topoisom_bac"/>
    <property type="match status" value="1"/>
</dbReference>
<dbReference type="GeneID" id="25730078"/>
<proteinExistence type="inferred from homology"/>
<dbReference type="OrthoDB" id="430051at2759"/>
<dbReference type="GO" id="GO:0003917">
    <property type="term" value="F:DNA topoisomerase type I (single strand cut, ATP-independent) activity"/>
    <property type="evidence" value="ECO:0007669"/>
    <property type="project" value="UniProtKB-EC"/>
</dbReference>
<reference evidence="5 6" key="1">
    <citation type="journal article" date="2013" name="BMC Genomics">
        <title>Reconstruction of the lipid metabolism for the microalga Monoraphidium neglectum from its genome sequence reveals characteristics suitable for biofuel production.</title>
        <authorList>
            <person name="Bogen C."/>
            <person name="Al-Dilaimi A."/>
            <person name="Albersmeier A."/>
            <person name="Wichmann J."/>
            <person name="Grundmann M."/>
            <person name="Rupp O."/>
            <person name="Lauersen K.J."/>
            <person name="Blifernez-Klassen O."/>
            <person name="Kalinowski J."/>
            <person name="Goesmann A."/>
            <person name="Mussgnug J.H."/>
            <person name="Kruse O."/>
        </authorList>
    </citation>
    <scope>NUCLEOTIDE SEQUENCE [LARGE SCALE GENOMIC DNA]</scope>
    <source>
        <strain evidence="5 6">SAG 48.87</strain>
    </source>
</reference>
<dbReference type="EC" id="5.6.2.1" evidence="2"/>
<dbReference type="AlphaFoldDB" id="A0A0D2M1D5"/>
<dbReference type="PROSITE" id="PS50880">
    <property type="entry name" value="TOPRIM"/>
    <property type="match status" value="1"/>
</dbReference>
<dbReference type="EMBL" id="KK103598">
    <property type="protein sequence ID" value="KIY95271.1"/>
    <property type="molecule type" value="Genomic_DNA"/>
</dbReference>
<accession>A0A0D2M1D5</accession>
<dbReference type="GO" id="GO:0006310">
    <property type="term" value="P:DNA recombination"/>
    <property type="evidence" value="ECO:0007669"/>
    <property type="project" value="TreeGrafter"/>
</dbReference>
<dbReference type="GO" id="GO:0006281">
    <property type="term" value="P:DNA repair"/>
    <property type="evidence" value="ECO:0007669"/>
    <property type="project" value="TreeGrafter"/>
</dbReference>
<dbReference type="Gene3D" id="1.10.460.10">
    <property type="entry name" value="Topoisomerase I, domain 2"/>
    <property type="match status" value="1"/>
</dbReference>
<evidence type="ECO:0000259" key="3">
    <source>
        <dbReference type="PROSITE" id="PS50880"/>
    </source>
</evidence>